<sequence>MLWFIQPRSGSDVDKVRLALSTSLNANYNSISLLLTCPGAGQTLLWCERSVRGRVRPLAKGHCAGKGPLGARTEASTLEVKGYKDRLKEQEGANRSSGCPPLHLKGTQSL</sequence>
<dbReference type="AlphaFoldDB" id="A0AA88NC33"/>
<evidence type="ECO:0000313" key="3">
    <source>
        <dbReference type="Proteomes" id="UP001187415"/>
    </source>
</evidence>
<organism evidence="2 3">
    <name type="scientific">Channa striata</name>
    <name type="common">Snakehead murrel</name>
    <name type="synonym">Ophicephalus striatus</name>
    <dbReference type="NCBI Taxonomy" id="64152"/>
    <lineage>
        <taxon>Eukaryota</taxon>
        <taxon>Metazoa</taxon>
        <taxon>Chordata</taxon>
        <taxon>Craniata</taxon>
        <taxon>Vertebrata</taxon>
        <taxon>Euteleostomi</taxon>
        <taxon>Actinopterygii</taxon>
        <taxon>Neopterygii</taxon>
        <taxon>Teleostei</taxon>
        <taxon>Neoteleostei</taxon>
        <taxon>Acanthomorphata</taxon>
        <taxon>Anabantaria</taxon>
        <taxon>Anabantiformes</taxon>
        <taxon>Channoidei</taxon>
        <taxon>Channidae</taxon>
        <taxon>Channa</taxon>
    </lineage>
</organism>
<accession>A0AA88NC33</accession>
<proteinExistence type="predicted"/>
<name>A0AA88NC33_CHASR</name>
<feature type="region of interest" description="Disordered" evidence="1">
    <location>
        <begin position="87"/>
        <end position="110"/>
    </location>
</feature>
<dbReference type="Proteomes" id="UP001187415">
    <property type="component" value="Unassembled WGS sequence"/>
</dbReference>
<evidence type="ECO:0000256" key="1">
    <source>
        <dbReference type="SAM" id="MobiDB-lite"/>
    </source>
</evidence>
<protein>
    <submittedName>
        <fullName evidence="2">Uncharacterized protein</fullName>
    </submittedName>
</protein>
<keyword evidence="3" id="KW-1185">Reference proteome</keyword>
<dbReference type="EMBL" id="JAUPFM010000003">
    <property type="protein sequence ID" value="KAK2856244.1"/>
    <property type="molecule type" value="Genomic_DNA"/>
</dbReference>
<reference evidence="2" key="1">
    <citation type="submission" date="2023-07" db="EMBL/GenBank/DDBJ databases">
        <title>Chromosome-level Genome Assembly of Striped Snakehead (Channa striata).</title>
        <authorList>
            <person name="Liu H."/>
        </authorList>
    </citation>
    <scope>NUCLEOTIDE SEQUENCE</scope>
    <source>
        <strain evidence="2">Gz</strain>
        <tissue evidence="2">Muscle</tissue>
    </source>
</reference>
<gene>
    <name evidence="2" type="ORF">Q5P01_004979</name>
</gene>
<comment type="caution">
    <text evidence="2">The sequence shown here is derived from an EMBL/GenBank/DDBJ whole genome shotgun (WGS) entry which is preliminary data.</text>
</comment>
<evidence type="ECO:0000313" key="2">
    <source>
        <dbReference type="EMBL" id="KAK2856244.1"/>
    </source>
</evidence>